<feature type="signal peptide" evidence="1">
    <location>
        <begin position="1"/>
        <end position="21"/>
    </location>
</feature>
<dbReference type="PANTHER" id="PTHR12110:SF53">
    <property type="entry name" value="BLR5974 PROTEIN"/>
    <property type="match status" value="1"/>
</dbReference>
<dbReference type="Gene3D" id="3.20.20.150">
    <property type="entry name" value="Divalent-metal-dependent TIM barrel enzymes"/>
    <property type="match status" value="1"/>
</dbReference>
<dbReference type="KEGG" id="sus:Acid_2978"/>
<reference evidence="3" key="1">
    <citation type="submission" date="2006-10" db="EMBL/GenBank/DDBJ databases">
        <title>Complete sequence of Solibacter usitatus Ellin6076.</title>
        <authorList>
            <consortium name="US DOE Joint Genome Institute"/>
            <person name="Copeland A."/>
            <person name="Lucas S."/>
            <person name="Lapidus A."/>
            <person name="Barry K."/>
            <person name="Detter J.C."/>
            <person name="Glavina del Rio T."/>
            <person name="Hammon N."/>
            <person name="Israni S."/>
            <person name="Dalin E."/>
            <person name="Tice H."/>
            <person name="Pitluck S."/>
            <person name="Thompson L.S."/>
            <person name="Brettin T."/>
            <person name="Bruce D."/>
            <person name="Han C."/>
            <person name="Tapia R."/>
            <person name="Gilna P."/>
            <person name="Schmutz J."/>
            <person name="Larimer F."/>
            <person name="Land M."/>
            <person name="Hauser L."/>
            <person name="Kyrpides N."/>
            <person name="Mikhailova N."/>
            <person name="Janssen P.H."/>
            <person name="Kuske C.R."/>
            <person name="Richardson P."/>
        </authorList>
    </citation>
    <scope>NUCLEOTIDE SEQUENCE</scope>
    <source>
        <strain evidence="3">Ellin6076</strain>
    </source>
</reference>
<dbReference type="Pfam" id="PF01261">
    <property type="entry name" value="AP_endonuc_2"/>
    <property type="match status" value="1"/>
</dbReference>
<dbReference type="InterPro" id="IPR013022">
    <property type="entry name" value="Xyl_isomerase-like_TIM-brl"/>
</dbReference>
<protein>
    <submittedName>
        <fullName evidence="3">Xylose isomerase domain protein TIM barrel</fullName>
    </submittedName>
</protein>
<proteinExistence type="predicted"/>
<organism evidence="3">
    <name type="scientific">Solibacter usitatus (strain Ellin6076)</name>
    <dbReference type="NCBI Taxonomy" id="234267"/>
    <lineage>
        <taxon>Bacteria</taxon>
        <taxon>Pseudomonadati</taxon>
        <taxon>Acidobacteriota</taxon>
        <taxon>Terriglobia</taxon>
        <taxon>Bryobacterales</taxon>
        <taxon>Solibacteraceae</taxon>
        <taxon>Candidatus Solibacter</taxon>
    </lineage>
</organism>
<dbReference type="STRING" id="234267.Acid_2978"/>
<keyword evidence="3" id="KW-0413">Isomerase</keyword>
<evidence type="ECO:0000256" key="1">
    <source>
        <dbReference type="SAM" id="SignalP"/>
    </source>
</evidence>
<dbReference type="SUPFAM" id="SSF51658">
    <property type="entry name" value="Xylose isomerase-like"/>
    <property type="match status" value="1"/>
</dbReference>
<accession>Q022Y4</accession>
<feature type="domain" description="Xylose isomerase-like TIM barrel" evidence="2">
    <location>
        <begin position="64"/>
        <end position="289"/>
    </location>
</feature>
<evidence type="ECO:0000259" key="2">
    <source>
        <dbReference type="Pfam" id="PF01261"/>
    </source>
</evidence>
<sequence precursor="true">MNRRNFLQGLSLLPLSGLAAAAPQASKKKAAVLRTSLNAYSFNVLLNDAIRGRGEGTTLMKLLDFASKNKFDAFDATGYYFPGYPAVPSNDYIDGLKKKAADLGIAISGTGVRNNFTTADAAVRQQGVDHIKQYVEVAARLGAPVIRVFADTQMRAENWESVSKGATRTQVQDWIVANLRECADHASKFKVKIGVQNHGDFLKTGQEQLALIKAVGSPWCGPIVDTGYYKTPDPYADFALVAPTAVNWQVKQSPLGEESEVPTDLIKLLKIVRASGYSGYLPIETLSPRGKAYDPYTVVPAFLAQLREAIAKTA</sequence>
<evidence type="ECO:0000313" key="3">
    <source>
        <dbReference type="EMBL" id="ABJ83962.1"/>
    </source>
</evidence>
<dbReference type="AlphaFoldDB" id="Q022Y4"/>
<dbReference type="EMBL" id="CP000473">
    <property type="protein sequence ID" value="ABJ83962.1"/>
    <property type="molecule type" value="Genomic_DNA"/>
</dbReference>
<dbReference type="GO" id="GO:0016853">
    <property type="term" value="F:isomerase activity"/>
    <property type="evidence" value="ECO:0007669"/>
    <property type="project" value="UniProtKB-KW"/>
</dbReference>
<keyword evidence="1" id="KW-0732">Signal</keyword>
<feature type="chain" id="PRO_5004163163" evidence="1">
    <location>
        <begin position="22"/>
        <end position="314"/>
    </location>
</feature>
<dbReference type="eggNOG" id="COG1082">
    <property type="taxonomic scope" value="Bacteria"/>
</dbReference>
<name>Q022Y4_SOLUE</name>
<dbReference type="OrthoDB" id="127797at2"/>
<dbReference type="InterPro" id="IPR036237">
    <property type="entry name" value="Xyl_isomerase-like_sf"/>
</dbReference>
<dbReference type="InterPro" id="IPR050312">
    <property type="entry name" value="IolE/XylAMocC-like"/>
</dbReference>
<dbReference type="InParanoid" id="Q022Y4"/>
<gene>
    <name evidence="3" type="ordered locus">Acid_2978</name>
</gene>
<dbReference type="HOGENOM" id="CLU_050006_6_0_0"/>
<dbReference type="PANTHER" id="PTHR12110">
    <property type="entry name" value="HYDROXYPYRUVATE ISOMERASE"/>
    <property type="match status" value="1"/>
</dbReference>